<dbReference type="InterPro" id="IPR035965">
    <property type="entry name" value="PAS-like_dom_sf"/>
</dbReference>
<proteinExistence type="predicted"/>
<dbReference type="SMART" id="SM00448">
    <property type="entry name" value="REC"/>
    <property type="match status" value="1"/>
</dbReference>
<evidence type="ECO:0000259" key="7">
    <source>
        <dbReference type="PROSITE" id="PS50110"/>
    </source>
</evidence>
<protein>
    <recommendedName>
        <fullName evidence="2">histidine kinase</fullName>
        <ecNumber evidence="2">2.7.13.3</ecNumber>
    </recommendedName>
</protein>
<dbReference type="Gene3D" id="3.40.50.2300">
    <property type="match status" value="1"/>
</dbReference>
<dbReference type="OrthoDB" id="9805967at2"/>
<dbReference type="InterPro" id="IPR003594">
    <property type="entry name" value="HATPase_dom"/>
</dbReference>
<dbReference type="Pfam" id="PF02518">
    <property type="entry name" value="HATPase_c"/>
    <property type="match status" value="1"/>
</dbReference>
<dbReference type="InterPro" id="IPR000014">
    <property type="entry name" value="PAS"/>
</dbReference>
<dbReference type="Gene3D" id="3.30.450.20">
    <property type="entry name" value="PAS domain"/>
    <property type="match status" value="1"/>
</dbReference>
<dbReference type="AlphaFoldDB" id="A8ZUX2"/>
<dbReference type="GO" id="GO:0000155">
    <property type="term" value="F:phosphorelay sensor kinase activity"/>
    <property type="evidence" value="ECO:0007669"/>
    <property type="project" value="TreeGrafter"/>
</dbReference>
<dbReference type="Proteomes" id="UP000008561">
    <property type="component" value="Chromosome"/>
</dbReference>
<feature type="domain" description="Histidine kinase" evidence="6">
    <location>
        <begin position="289"/>
        <end position="506"/>
    </location>
</feature>
<evidence type="ECO:0000259" key="8">
    <source>
        <dbReference type="PROSITE" id="PS50113"/>
    </source>
</evidence>
<comment type="caution">
    <text evidence="4">Lacks conserved residue(s) required for the propagation of feature annotation.</text>
</comment>
<evidence type="ECO:0000256" key="1">
    <source>
        <dbReference type="ARBA" id="ARBA00000085"/>
    </source>
</evidence>
<dbReference type="eggNOG" id="COG2204">
    <property type="taxonomic scope" value="Bacteria"/>
</dbReference>
<dbReference type="PRINTS" id="PR00344">
    <property type="entry name" value="BCTRLSENSOR"/>
</dbReference>
<keyword evidence="9" id="KW-0418">Kinase</keyword>
<accession>A8ZUX2</accession>
<name>A8ZUX2_DESOH</name>
<dbReference type="SUPFAM" id="SSF55874">
    <property type="entry name" value="ATPase domain of HSP90 chaperone/DNA topoisomerase II/histidine kinase"/>
    <property type="match status" value="1"/>
</dbReference>
<dbReference type="PANTHER" id="PTHR43547">
    <property type="entry name" value="TWO-COMPONENT HISTIDINE KINASE"/>
    <property type="match status" value="1"/>
</dbReference>
<sequence length="528" mass="58081">MQNDAASGSVAAVDINGTIGGIVGSLVLAEPEADLRDALEIHLTRLGLHVHKAGNGQAALNLLKEQGPSFLLANARLPDMSGIDLLRLSQAVSPNTAVIIMGDPADRKSALAALRLKATDYIHIPVESEHLEVALTRAAHWRTTRVKIQHYVEQLEALHQTKVLFQQLFDEVPCYISIQDKHFRLTGANRRFKEDFGDTIGSICYEVYKHRSEPCRDCPVMGTFEDGQPRQTEEVVTSKSGEKINVLTWTAPIHDAAGQITQVMEMATDITQIRKLQSRLTSIGLLMSSISHSIKGLLTALDGAIYRLDSGLEKQDMDRVRDGADRVKEMVAQIRKMVLNVLYYTKERQLNWARINVRDFTRDVVSIIGPKAEAAGVTFTHNLSSGLGAFEVDPGALRSALINILENCIDACVDDKSGNDRKHEVTLKVTDRDDHVVYEIQDNGVGMDQETREKMFTLFFSSKGSRGTGLGMFVADQIIGQHGGSIDVDSEPGSGSTFTVRLPRILPQEIRQPADADTGEPDHASHTE</sequence>
<dbReference type="NCBIfam" id="TIGR00229">
    <property type="entry name" value="sensory_box"/>
    <property type="match status" value="1"/>
</dbReference>
<feature type="domain" description="PAC" evidence="8">
    <location>
        <begin position="230"/>
        <end position="282"/>
    </location>
</feature>
<dbReference type="PROSITE" id="PS50109">
    <property type="entry name" value="HIS_KIN"/>
    <property type="match status" value="1"/>
</dbReference>
<dbReference type="eggNOG" id="COG4191">
    <property type="taxonomic scope" value="Bacteria"/>
</dbReference>
<comment type="catalytic activity">
    <reaction evidence="1">
        <text>ATP + protein L-histidine = ADP + protein N-phospho-L-histidine.</text>
        <dbReference type="EC" id="2.7.13.3"/>
    </reaction>
</comment>
<dbReference type="SUPFAM" id="SSF52172">
    <property type="entry name" value="CheY-like"/>
    <property type="match status" value="1"/>
</dbReference>
<dbReference type="SUPFAM" id="SSF55785">
    <property type="entry name" value="PYP-like sensor domain (PAS domain)"/>
    <property type="match status" value="1"/>
</dbReference>
<dbReference type="RefSeq" id="WP_012175674.1">
    <property type="nucleotide sequence ID" value="NC_009943.1"/>
</dbReference>
<evidence type="ECO:0000256" key="2">
    <source>
        <dbReference type="ARBA" id="ARBA00012438"/>
    </source>
</evidence>
<evidence type="ECO:0000259" key="6">
    <source>
        <dbReference type="PROSITE" id="PS50109"/>
    </source>
</evidence>
<evidence type="ECO:0000256" key="5">
    <source>
        <dbReference type="SAM" id="MobiDB-lite"/>
    </source>
</evidence>
<dbReference type="Pfam" id="PF00072">
    <property type="entry name" value="Response_reg"/>
    <property type="match status" value="1"/>
</dbReference>
<dbReference type="Pfam" id="PF08448">
    <property type="entry name" value="PAS_4"/>
    <property type="match status" value="1"/>
</dbReference>
<dbReference type="KEGG" id="dol:Dole_2258"/>
<keyword evidence="3" id="KW-0597">Phosphoprotein</keyword>
<evidence type="ECO:0000256" key="3">
    <source>
        <dbReference type="ARBA" id="ARBA00022553"/>
    </source>
</evidence>
<keyword evidence="10" id="KW-1185">Reference proteome</keyword>
<dbReference type="PANTHER" id="PTHR43547:SF2">
    <property type="entry name" value="HYBRID SIGNAL TRANSDUCTION HISTIDINE KINASE C"/>
    <property type="match status" value="1"/>
</dbReference>
<evidence type="ECO:0000256" key="4">
    <source>
        <dbReference type="PROSITE-ProRule" id="PRU00169"/>
    </source>
</evidence>
<organism evidence="9 10">
    <name type="scientific">Desulfosudis oleivorans (strain DSM 6200 / JCM 39069 / Hxd3)</name>
    <name type="common">Desulfococcus oleovorans</name>
    <dbReference type="NCBI Taxonomy" id="96561"/>
    <lineage>
        <taxon>Bacteria</taxon>
        <taxon>Pseudomonadati</taxon>
        <taxon>Thermodesulfobacteriota</taxon>
        <taxon>Desulfobacteria</taxon>
        <taxon>Desulfobacterales</taxon>
        <taxon>Desulfosudaceae</taxon>
        <taxon>Desulfosudis</taxon>
    </lineage>
</organism>
<dbReference type="InterPro" id="IPR004358">
    <property type="entry name" value="Sig_transdc_His_kin-like_C"/>
</dbReference>
<dbReference type="STRING" id="96561.Dole_2258"/>
<dbReference type="InterPro" id="IPR001789">
    <property type="entry name" value="Sig_transdc_resp-reg_receiver"/>
</dbReference>
<dbReference type="CDD" id="cd00075">
    <property type="entry name" value="HATPase"/>
    <property type="match status" value="1"/>
</dbReference>
<dbReference type="InterPro" id="IPR000700">
    <property type="entry name" value="PAS-assoc_C"/>
</dbReference>
<dbReference type="HOGENOM" id="CLU_000445_114_72_7"/>
<dbReference type="PROSITE" id="PS50113">
    <property type="entry name" value="PAC"/>
    <property type="match status" value="1"/>
</dbReference>
<dbReference type="InterPro" id="IPR011006">
    <property type="entry name" value="CheY-like_superfamily"/>
</dbReference>
<dbReference type="SMART" id="SM00387">
    <property type="entry name" value="HATPase_c"/>
    <property type="match status" value="1"/>
</dbReference>
<keyword evidence="9" id="KW-0808">Transferase</keyword>
<dbReference type="InterPro" id="IPR005467">
    <property type="entry name" value="His_kinase_dom"/>
</dbReference>
<dbReference type="EC" id="2.7.13.3" evidence="2"/>
<dbReference type="InterPro" id="IPR013656">
    <property type="entry name" value="PAS_4"/>
</dbReference>
<dbReference type="PROSITE" id="PS50110">
    <property type="entry name" value="RESPONSE_REGULATORY"/>
    <property type="match status" value="1"/>
</dbReference>
<dbReference type="EMBL" id="CP000859">
    <property type="protein sequence ID" value="ABW68062.1"/>
    <property type="molecule type" value="Genomic_DNA"/>
</dbReference>
<gene>
    <name evidence="9" type="ordered locus">Dole_2258</name>
</gene>
<evidence type="ECO:0000313" key="10">
    <source>
        <dbReference type="Proteomes" id="UP000008561"/>
    </source>
</evidence>
<evidence type="ECO:0000313" key="9">
    <source>
        <dbReference type="EMBL" id="ABW68062.1"/>
    </source>
</evidence>
<reference evidence="9 10" key="1">
    <citation type="submission" date="2007-10" db="EMBL/GenBank/DDBJ databases">
        <title>Complete sequence of Desulfococcus oleovorans Hxd3.</title>
        <authorList>
            <consortium name="US DOE Joint Genome Institute"/>
            <person name="Copeland A."/>
            <person name="Lucas S."/>
            <person name="Lapidus A."/>
            <person name="Barry K."/>
            <person name="Glavina del Rio T."/>
            <person name="Dalin E."/>
            <person name="Tice H."/>
            <person name="Pitluck S."/>
            <person name="Kiss H."/>
            <person name="Brettin T."/>
            <person name="Bruce D."/>
            <person name="Detter J.C."/>
            <person name="Han C."/>
            <person name="Schmutz J."/>
            <person name="Larimer F."/>
            <person name="Land M."/>
            <person name="Hauser L."/>
            <person name="Kyrpides N."/>
            <person name="Kim E."/>
            <person name="Wawrik B."/>
            <person name="Richardson P."/>
        </authorList>
    </citation>
    <scope>NUCLEOTIDE SEQUENCE [LARGE SCALE GENOMIC DNA]</scope>
    <source>
        <strain evidence="10">DSM 6200 / JCM 39069 / Hxd3</strain>
    </source>
</reference>
<dbReference type="InterPro" id="IPR036890">
    <property type="entry name" value="HATPase_C_sf"/>
</dbReference>
<dbReference type="Gene3D" id="3.30.565.10">
    <property type="entry name" value="Histidine kinase-like ATPase, C-terminal domain"/>
    <property type="match status" value="1"/>
</dbReference>
<feature type="region of interest" description="Disordered" evidence="5">
    <location>
        <begin position="484"/>
        <end position="528"/>
    </location>
</feature>
<feature type="domain" description="Response regulatory" evidence="7">
    <location>
        <begin position="25"/>
        <end position="139"/>
    </location>
</feature>
<dbReference type="CDD" id="cd00156">
    <property type="entry name" value="REC"/>
    <property type="match status" value="1"/>
</dbReference>